<dbReference type="eggNOG" id="COG3409">
    <property type="taxonomic scope" value="Bacteria"/>
</dbReference>
<reference evidence="1 2" key="1">
    <citation type="journal article" date="2015" name="Stand. Genomic Sci.">
        <title>Genomic information of the arsenic-resistant bacterium Lysobacter arseniciresistens type strain ZS79(T) and comparison of Lysobacter draft genomes.</title>
        <authorList>
            <person name="Liu L."/>
            <person name="Zhang S."/>
            <person name="Luo M."/>
            <person name="Wang G."/>
        </authorList>
    </citation>
    <scope>NUCLEOTIDE SEQUENCE [LARGE SCALE GENOMIC DNA]</scope>
    <source>
        <strain evidence="1 2">ZS79</strain>
    </source>
</reference>
<accession>A0A0A0F354</accession>
<dbReference type="InterPro" id="IPR009045">
    <property type="entry name" value="Zn_M74/Hedgehog-like"/>
</dbReference>
<dbReference type="RefSeq" id="WP_036208685.1">
    <property type="nucleotide sequence ID" value="NZ_AVPT01000006.1"/>
</dbReference>
<dbReference type="EMBL" id="AVPT01000006">
    <property type="protein sequence ID" value="KGM56960.1"/>
    <property type="molecule type" value="Genomic_DNA"/>
</dbReference>
<dbReference type="STRING" id="913325.N799_12185"/>
<dbReference type="OrthoDB" id="192249at2"/>
<gene>
    <name evidence="1" type="ORF">N799_12185</name>
</gene>
<keyword evidence="2" id="KW-1185">Reference proteome</keyword>
<comment type="caution">
    <text evidence="1">The sequence shown here is derived from an EMBL/GenBank/DDBJ whole genome shotgun (WGS) entry which is preliminary data.</text>
</comment>
<sequence length="190" mass="21117">MDARSGAHWVAWANTHARNSRRIEDLEGSFRRDVETFITVLERAGARVEVSATRRSRKRAYLFHWSWKIANGKCRPADADPMAGVGIRWDHGDDVASRAAALEMTRGFGLAMPPRSVYAPALSSNHIAGRAIDMTIRWNGTVELPRKDGSTVAIAWTPNVNSNLPLHDVGASYGVRKLRSDAPHWSFNGR</sequence>
<protein>
    <submittedName>
        <fullName evidence="1">Uncharacterized protein</fullName>
    </submittedName>
</protein>
<evidence type="ECO:0000313" key="1">
    <source>
        <dbReference type="EMBL" id="KGM56960.1"/>
    </source>
</evidence>
<dbReference type="AlphaFoldDB" id="A0A0A0F354"/>
<dbReference type="SUPFAM" id="SSF55166">
    <property type="entry name" value="Hedgehog/DD-peptidase"/>
    <property type="match status" value="1"/>
</dbReference>
<proteinExistence type="predicted"/>
<name>A0A0A0F354_9GAMM</name>
<dbReference type="Proteomes" id="UP000029989">
    <property type="component" value="Unassembled WGS sequence"/>
</dbReference>
<organism evidence="1 2">
    <name type="scientific">Lysobacter arseniciresistens ZS79</name>
    <dbReference type="NCBI Taxonomy" id="913325"/>
    <lineage>
        <taxon>Bacteria</taxon>
        <taxon>Pseudomonadati</taxon>
        <taxon>Pseudomonadota</taxon>
        <taxon>Gammaproteobacteria</taxon>
        <taxon>Lysobacterales</taxon>
        <taxon>Lysobacteraceae</taxon>
        <taxon>Novilysobacter</taxon>
    </lineage>
</organism>
<evidence type="ECO:0000313" key="2">
    <source>
        <dbReference type="Proteomes" id="UP000029989"/>
    </source>
</evidence>